<reference evidence="3" key="1">
    <citation type="journal article" date="2019" name="Int. J. Syst. Evol. Microbiol.">
        <title>The Global Catalogue of Microorganisms (GCM) 10K type strain sequencing project: providing services to taxonomists for standard genome sequencing and annotation.</title>
        <authorList>
            <consortium name="The Broad Institute Genomics Platform"/>
            <consortium name="The Broad Institute Genome Sequencing Center for Infectious Disease"/>
            <person name="Wu L."/>
            <person name="Ma J."/>
        </authorList>
    </citation>
    <scope>NUCLEOTIDE SEQUENCE [LARGE SCALE GENOMIC DNA]</scope>
    <source>
        <strain evidence="3">KCTC 33576</strain>
    </source>
</reference>
<evidence type="ECO:0000313" key="3">
    <source>
        <dbReference type="Proteomes" id="UP001597391"/>
    </source>
</evidence>
<feature type="transmembrane region" description="Helical" evidence="1">
    <location>
        <begin position="168"/>
        <end position="187"/>
    </location>
</feature>
<proteinExistence type="predicted"/>
<dbReference type="Proteomes" id="UP001597391">
    <property type="component" value="Unassembled WGS sequence"/>
</dbReference>
<feature type="transmembrane region" description="Helical" evidence="1">
    <location>
        <begin position="121"/>
        <end position="137"/>
    </location>
</feature>
<gene>
    <name evidence="2" type="ORF">ACFSYH_14495</name>
</gene>
<feature type="transmembrane region" description="Helical" evidence="1">
    <location>
        <begin position="92"/>
        <end position="115"/>
    </location>
</feature>
<keyword evidence="1" id="KW-1133">Transmembrane helix</keyword>
<dbReference type="RefSeq" id="WP_377468124.1">
    <property type="nucleotide sequence ID" value="NZ_JBHUOP010000009.1"/>
</dbReference>
<keyword evidence="1" id="KW-0472">Membrane</keyword>
<protein>
    <submittedName>
        <fullName evidence="2">M50 family metallopeptidase</fullName>
    </submittedName>
</protein>
<evidence type="ECO:0000256" key="1">
    <source>
        <dbReference type="SAM" id="Phobius"/>
    </source>
</evidence>
<feature type="transmembrane region" description="Helical" evidence="1">
    <location>
        <begin position="216"/>
        <end position="237"/>
    </location>
</feature>
<keyword evidence="1" id="KW-0812">Transmembrane</keyword>
<comment type="caution">
    <text evidence="2">The sequence shown here is derived from an EMBL/GenBank/DDBJ whole genome shotgun (WGS) entry which is preliminary data.</text>
</comment>
<evidence type="ECO:0000313" key="2">
    <source>
        <dbReference type="EMBL" id="MFD2841767.1"/>
    </source>
</evidence>
<feature type="transmembrane region" description="Helical" evidence="1">
    <location>
        <begin position="144"/>
        <end position="162"/>
    </location>
</feature>
<dbReference type="InterPro" id="IPR049500">
    <property type="entry name" value="Peptidase_M50B-like"/>
</dbReference>
<accession>A0ABW5XJL7</accession>
<organism evidence="2 3">
    <name type="scientific">Populibacterium corticicola</name>
    <dbReference type="NCBI Taxonomy" id="1812826"/>
    <lineage>
        <taxon>Bacteria</taxon>
        <taxon>Bacillati</taxon>
        <taxon>Actinomycetota</taxon>
        <taxon>Actinomycetes</taxon>
        <taxon>Micrococcales</taxon>
        <taxon>Jonesiaceae</taxon>
        <taxon>Populibacterium</taxon>
    </lineage>
</organism>
<name>A0ABW5XJL7_9MICO</name>
<feature type="transmembrane region" description="Helical" evidence="1">
    <location>
        <begin position="21"/>
        <end position="40"/>
    </location>
</feature>
<dbReference type="EMBL" id="JBHUOP010000009">
    <property type="protein sequence ID" value="MFD2841767.1"/>
    <property type="molecule type" value="Genomic_DNA"/>
</dbReference>
<dbReference type="Pfam" id="PF13398">
    <property type="entry name" value="Peptidase_M50B"/>
    <property type="match status" value="1"/>
</dbReference>
<keyword evidence="3" id="KW-1185">Reference proteome</keyword>
<sequence length="248" mass="26980">MPIQQSIPAEIWEQIKTSTDPLTAGPALLVVGVVAALVIWHPTWRVLRNVITIAHEGAHAFIALLVGRKLQAITLHSDTSGLTVSRGKPRGFGMILTAFAGYTGPAVVGLVGAFLVGRGFTLAWVWAFVLVLILMLFKIRNLFGAWTLVATGAVIGATAWFAPDEFRVYLAYALALLFLLGAPKAVVELGHTRRRTRSGTTDADILGKLSWFPAGLWYFIFVLFTFGTLIVGFWLLVPTLFTDIAALF</sequence>